<name>A0AB33J2I0_9BACT</name>
<proteinExistence type="predicted"/>
<dbReference type="EMBL" id="AP035786">
    <property type="protein sequence ID" value="BFO74513.1"/>
    <property type="molecule type" value="Genomic_DNA"/>
</dbReference>
<protein>
    <recommendedName>
        <fullName evidence="2">DUF4168 domain-containing protein</fullName>
    </recommendedName>
</protein>
<organism evidence="1">
    <name type="scientific">Prevotella sp. GTC17254</name>
    <dbReference type="NCBI Taxonomy" id="3236794"/>
    <lineage>
        <taxon>Bacteria</taxon>
        <taxon>Pseudomonadati</taxon>
        <taxon>Bacteroidota</taxon>
        <taxon>Bacteroidia</taxon>
        <taxon>Bacteroidales</taxon>
        <taxon>Prevotellaceae</taxon>
        <taxon>Prevotella</taxon>
    </lineage>
</organism>
<sequence>MSLVVLFSMTTVFAEETQTTAVEGANAFNINFNLRKLAEALSLSSDQRFIAEDVHKAFAIEMSNAAVAPKDDKREMVERAVANDIRHMRYVLNQEQFDRYVLLLNTTLENRGLKGR</sequence>
<gene>
    <name evidence="1" type="ORF">GTC17254_21100</name>
</gene>
<dbReference type="AlphaFoldDB" id="A0AB33J2I0"/>
<evidence type="ECO:0000313" key="1">
    <source>
        <dbReference type="EMBL" id="BFO74513.1"/>
    </source>
</evidence>
<reference evidence="1" key="1">
    <citation type="submission" date="2024-07" db="EMBL/GenBank/DDBJ databases">
        <title>Complete genome sequence of Prevotella sp. YM-2024 GTC17254.</title>
        <authorList>
            <person name="Hayashi M."/>
            <person name="Muto Y."/>
            <person name="Tanaka K."/>
            <person name="Niwa H."/>
        </authorList>
    </citation>
    <scope>NUCLEOTIDE SEQUENCE</scope>
    <source>
        <strain evidence="1">GTC17254</strain>
    </source>
</reference>
<accession>A0AB33J2I0</accession>
<evidence type="ECO:0008006" key="2">
    <source>
        <dbReference type="Google" id="ProtNLM"/>
    </source>
</evidence>